<accession>A0AAN8SZE2</accession>
<dbReference type="EMBL" id="JBANQN010000010">
    <property type="protein sequence ID" value="KAK6778685.1"/>
    <property type="molecule type" value="Genomic_DNA"/>
</dbReference>
<reference evidence="1 2" key="1">
    <citation type="submission" date="2024-02" db="EMBL/GenBank/DDBJ databases">
        <title>de novo genome assembly of Solanum bulbocastanum strain 11H21.</title>
        <authorList>
            <person name="Hosaka A.J."/>
        </authorList>
    </citation>
    <scope>NUCLEOTIDE SEQUENCE [LARGE SCALE GENOMIC DNA]</scope>
    <source>
        <tissue evidence="1">Young leaves</tissue>
    </source>
</reference>
<keyword evidence="2" id="KW-1185">Reference proteome</keyword>
<comment type="caution">
    <text evidence="1">The sequence shown here is derived from an EMBL/GenBank/DDBJ whole genome shotgun (WGS) entry which is preliminary data.</text>
</comment>
<sequence>MSMHNHLMGKLKNNLPQLISKFDVVEIVEPQEQIVIKWYHMMLKKDILLYFQ</sequence>
<protein>
    <submittedName>
        <fullName evidence="1">Uncharacterized protein</fullName>
    </submittedName>
</protein>
<organism evidence="1 2">
    <name type="scientific">Solanum bulbocastanum</name>
    <name type="common">Wild potato</name>
    <dbReference type="NCBI Taxonomy" id="147425"/>
    <lineage>
        <taxon>Eukaryota</taxon>
        <taxon>Viridiplantae</taxon>
        <taxon>Streptophyta</taxon>
        <taxon>Embryophyta</taxon>
        <taxon>Tracheophyta</taxon>
        <taxon>Spermatophyta</taxon>
        <taxon>Magnoliopsida</taxon>
        <taxon>eudicotyledons</taxon>
        <taxon>Gunneridae</taxon>
        <taxon>Pentapetalae</taxon>
        <taxon>asterids</taxon>
        <taxon>lamiids</taxon>
        <taxon>Solanales</taxon>
        <taxon>Solanaceae</taxon>
        <taxon>Solanoideae</taxon>
        <taxon>Solaneae</taxon>
        <taxon>Solanum</taxon>
    </lineage>
</organism>
<proteinExistence type="predicted"/>
<dbReference type="Proteomes" id="UP001371456">
    <property type="component" value="Unassembled WGS sequence"/>
</dbReference>
<dbReference type="AlphaFoldDB" id="A0AAN8SZE2"/>
<name>A0AAN8SZE2_SOLBU</name>
<evidence type="ECO:0000313" key="1">
    <source>
        <dbReference type="EMBL" id="KAK6778685.1"/>
    </source>
</evidence>
<gene>
    <name evidence="1" type="ORF">RDI58_025403</name>
</gene>
<evidence type="ECO:0000313" key="2">
    <source>
        <dbReference type="Proteomes" id="UP001371456"/>
    </source>
</evidence>